<dbReference type="Pfam" id="PF00313">
    <property type="entry name" value="CSD"/>
    <property type="match status" value="1"/>
</dbReference>
<evidence type="ECO:0000256" key="2">
    <source>
        <dbReference type="ARBA" id="ARBA00022490"/>
    </source>
</evidence>
<name>A0A0R2AF42_9LACO</name>
<sequence>MRGQVKNFDEQKGFGFIEVPNEPDVFVHFSGIEGSGRKELRPGEQVDLVVVQGVRGPQAAHVQVITDDEEGSL</sequence>
<dbReference type="EMBL" id="AYYY01000006">
    <property type="protein sequence ID" value="KRM62342.1"/>
    <property type="molecule type" value="Genomic_DNA"/>
</dbReference>
<dbReference type="SUPFAM" id="SSF50249">
    <property type="entry name" value="Nucleic acid-binding proteins"/>
    <property type="match status" value="1"/>
</dbReference>
<dbReference type="Gene3D" id="2.40.50.140">
    <property type="entry name" value="Nucleic acid-binding proteins"/>
    <property type="match status" value="1"/>
</dbReference>
<keyword evidence="2" id="KW-0963">Cytoplasm</keyword>
<evidence type="ECO:0000256" key="1">
    <source>
        <dbReference type="ARBA" id="ARBA00004496"/>
    </source>
</evidence>
<dbReference type="SMART" id="SM00357">
    <property type="entry name" value="CSP"/>
    <property type="match status" value="1"/>
</dbReference>
<keyword evidence="6" id="KW-1185">Reference proteome</keyword>
<dbReference type="InterPro" id="IPR002059">
    <property type="entry name" value="CSP_DNA-bd"/>
</dbReference>
<feature type="domain" description="CSD" evidence="4">
    <location>
        <begin position="1"/>
        <end position="64"/>
    </location>
</feature>
<dbReference type="PATRIC" id="fig|1423813.3.peg.2453"/>
<dbReference type="GO" id="GO:0005737">
    <property type="term" value="C:cytoplasm"/>
    <property type="evidence" value="ECO:0007669"/>
    <property type="project" value="UniProtKB-SubCell"/>
</dbReference>
<dbReference type="PROSITE" id="PS00352">
    <property type="entry name" value="CSD_1"/>
    <property type="match status" value="1"/>
</dbReference>
<proteinExistence type="predicted"/>
<dbReference type="PRINTS" id="PR00050">
    <property type="entry name" value="COLDSHOCK"/>
</dbReference>
<dbReference type="PIRSF" id="PIRSF002599">
    <property type="entry name" value="Cold_shock_A"/>
    <property type="match status" value="1"/>
</dbReference>
<dbReference type="CDD" id="cd04458">
    <property type="entry name" value="CSP_CDS"/>
    <property type="match status" value="1"/>
</dbReference>
<dbReference type="InterPro" id="IPR012156">
    <property type="entry name" value="Cold_shock_CspA"/>
</dbReference>
<comment type="subcellular location">
    <subcellularLocation>
        <location evidence="1 3">Cytoplasm</location>
    </subcellularLocation>
</comment>
<accession>A0A0R2AF42</accession>
<dbReference type="STRING" id="1423813.FC26_GL002406"/>
<gene>
    <name evidence="5" type="ORF">FC26_GL002406</name>
</gene>
<dbReference type="PANTHER" id="PTHR11544">
    <property type="entry name" value="COLD SHOCK DOMAIN CONTAINING PROTEINS"/>
    <property type="match status" value="1"/>
</dbReference>
<evidence type="ECO:0000256" key="3">
    <source>
        <dbReference type="RuleBase" id="RU000408"/>
    </source>
</evidence>
<dbReference type="RefSeq" id="WP_057777425.1">
    <property type="nucleotide sequence ID" value="NZ_AYYY01000006.1"/>
</dbReference>
<reference evidence="5 6" key="1">
    <citation type="journal article" date="2015" name="Genome Announc.">
        <title>Expanding the biotechnology potential of lactobacilli through comparative genomics of 213 strains and associated genera.</title>
        <authorList>
            <person name="Sun Z."/>
            <person name="Harris H.M."/>
            <person name="McCann A."/>
            <person name="Guo C."/>
            <person name="Argimon S."/>
            <person name="Zhang W."/>
            <person name="Yang X."/>
            <person name="Jeffery I.B."/>
            <person name="Cooney J.C."/>
            <person name="Kagawa T.F."/>
            <person name="Liu W."/>
            <person name="Song Y."/>
            <person name="Salvetti E."/>
            <person name="Wrobel A."/>
            <person name="Rasinkangas P."/>
            <person name="Parkhill J."/>
            <person name="Rea M.C."/>
            <person name="O'Sullivan O."/>
            <person name="Ritari J."/>
            <person name="Douillard F.P."/>
            <person name="Paul Ross R."/>
            <person name="Yang R."/>
            <person name="Briner A.E."/>
            <person name="Felis G.E."/>
            <person name="de Vos W.M."/>
            <person name="Barrangou R."/>
            <person name="Klaenhammer T.R."/>
            <person name="Caufield P.W."/>
            <person name="Cui Y."/>
            <person name="Zhang H."/>
            <person name="O'Toole P.W."/>
        </authorList>
    </citation>
    <scope>NUCLEOTIDE SEQUENCE [LARGE SCALE GENOMIC DNA]</scope>
    <source>
        <strain evidence="5 6">DSM 20634</strain>
    </source>
</reference>
<organism evidence="5 6">
    <name type="scientific">Paucilactobacillus vaccinostercus DSM 20634</name>
    <dbReference type="NCBI Taxonomy" id="1423813"/>
    <lineage>
        <taxon>Bacteria</taxon>
        <taxon>Bacillati</taxon>
        <taxon>Bacillota</taxon>
        <taxon>Bacilli</taxon>
        <taxon>Lactobacillales</taxon>
        <taxon>Lactobacillaceae</taxon>
        <taxon>Paucilactobacillus</taxon>
    </lineage>
</organism>
<evidence type="ECO:0000259" key="4">
    <source>
        <dbReference type="PROSITE" id="PS51857"/>
    </source>
</evidence>
<evidence type="ECO:0000313" key="6">
    <source>
        <dbReference type="Proteomes" id="UP000051733"/>
    </source>
</evidence>
<dbReference type="GO" id="GO:0003676">
    <property type="term" value="F:nucleic acid binding"/>
    <property type="evidence" value="ECO:0007669"/>
    <property type="project" value="InterPro"/>
</dbReference>
<dbReference type="PROSITE" id="PS51857">
    <property type="entry name" value="CSD_2"/>
    <property type="match status" value="1"/>
</dbReference>
<protein>
    <recommendedName>
        <fullName evidence="4">CSD domain-containing protein</fullName>
    </recommendedName>
</protein>
<dbReference type="InterPro" id="IPR011129">
    <property type="entry name" value="CSD"/>
</dbReference>
<dbReference type="InterPro" id="IPR050181">
    <property type="entry name" value="Cold_shock_domain"/>
</dbReference>
<dbReference type="Proteomes" id="UP000051733">
    <property type="component" value="Unassembled WGS sequence"/>
</dbReference>
<dbReference type="OrthoDB" id="9805039at2"/>
<dbReference type="InterPro" id="IPR012340">
    <property type="entry name" value="NA-bd_OB-fold"/>
</dbReference>
<dbReference type="InterPro" id="IPR019844">
    <property type="entry name" value="CSD_CS"/>
</dbReference>
<evidence type="ECO:0000313" key="5">
    <source>
        <dbReference type="EMBL" id="KRM62342.1"/>
    </source>
</evidence>
<dbReference type="AlphaFoldDB" id="A0A0R2AF42"/>
<comment type="caution">
    <text evidence="5">The sequence shown here is derived from an EMBL/GenBank/DDBJ whole genome shotgun (WGS) entry which is preliminary data.</text>
</comment>